<dbReference type="EMBL" id="RCVZ01000008">
    <property type="protein sequence ID" value="RLQ94848.1"/>
    <property type="molecule type" value="Genomic_DNA"/>
</dbReference>
<dbReference type="InterPro" id="IPR053163">
    <property type="entry name" value="HTH-type_regulator_Rgg"/>
</dbReference>
<dbReference type="SUPFAM" id="SSF47413">
    <property type="entry name" value="lambda repressor-like DNA-binding domains"/>
    <property type="match status" value="1"/>
</dbReference>
<dbReference type="InterPro" id="IPR011990">
    <property type="entry name" value="TPR-like_helical_dom_sf"/>
</dbReference>
<proteinExistence type="predicted"/>
<keyword evidence="3" id="KW-1185">Reference proteome</keyword>
<dbReference type="CDD" id="cd00093">
    <property type="entry name" value="HTH_XRE"/>
    <property type="match status" value="1"/>
</dbReference>
<dbReference type="Pfam" id="PF01381">
    <property type="entry name" value="HTH_3"/>
    <property type="match status" value="1"/>
</dbReference>
<dbReference type="Gene3D" id="1.25.40.10">
    <property type="entry name" value="Tetratricopeptide repeat domain"/>
    <property type="match status" value="1"/>
</dbReference>
<evidence type="ECO:0000313" key="3">
    <source>
        <dbReference type="Proteomes" id="UP000276770"/>
    </source>
</evidence>
<dbReference type="Pfam" id="PF18768">
    <property type="entry name" value="RNPP_C"/>
    <property type="match status" value="1"/>
</dbReference>
<dbReference type="PROSITE" id="PS50943">
    <property type="entry name" value="HTH_CROC1"/>
    <property type="match status" value="1"/>
</dbReference>
<dbReference type="InterPro" id="IPR019734">
    <property type="entry name" value="TPR_rpt"/>
</dbReference>
<dbReference type="InterPro" id="IPR001387">
    <property type="entry name" value="Cro/C1-type_HTH"/>
</dbReference>
<evidence type="ECO:0000259" key="1">
    <source>
        <dbReference type="PROSITE" id="PS50943"/>
    </source>
</evidence>
<organism evidence="2 3">
    <name type="scientific">Falsibacillus albus</name>
    <dbReference type="NCBI Taxonomy" id="2478915"/>
    <lineage>
        <taxon>Bacteria</taxon>
        <taxon>Bacillati</taxon>
        <taxon>Bacillota</taxon>
        <taxon>Bacilli</taxon>
        <taxon>Bacillales</taxon>
        <taxon>Bacillaceae</taxon>
        <taxon>Falsibacillus</taxon>
    </lineage>
</organism>
<dbReference type="Proteomes" id="UP000276770">
    <property type="component" value="Unassembled WGS sequence"/>
</dbReference>
<reference evidence="2 3" key="1">
    <citation type="submission" date="2018-10" db="EMBL/GenBank/DDBJ databases">
        <title>Falsibacillus sp. genome draft.</title>
        <authorList>
            <person name="Shi S."/>
        </authorList>
    </citation>
    <scope>NUCLEOTIDE SEQUENCE [LARGE SCALE GENOMIC DNA]</scope>
    <source>
        <strain evidence="2 3">GY 10110</strain>
    </source>
</reference>
<protein>
    <submittedName>
        <fullName evidence="2">XRE family transcriptional regulator</fullName>
    </submittedName>
</protein>
<sequence>MCLFLKPKEEIIGEKIKLFRKKIGLTQKELAAGIISQAQMSNIEKGEVIPLSTTLYEISNRLGVDVNLFYEFAYNDQYQYLSEVKTRIRKAIRKRDYKKVSFIVKEVLDNPSFSNPKEQKFLLWHKGVSDYYLTKNLEDSLITLDKALHLNKKNEIVAIVDIEILNSIGILYNETQQYEKSVKMYNQAFSKFNSLLEPADFKVWVRMCYGTAKSLNKLNEHKKSINYCHDGIAVCIKEESLYLLGELHYETGQNLKSLGQVKEAYNSFNKAVNIFEIENRFSYLEATKKKIRELY</sequence>
<dbReference type="PANTHER" id="PTHR37038">
    <property type="entry name" value="TRANSCRIPTIONAL REGULATOR-RELATED"/>
    <property type="match status" value="1"/>
</dbReference>
<comment type="caution">
    <text evidence="2">The sequence shown here is derived from an EMBL/GenBank/DDBJ whole genome shotgun (WGS) entry which is preliminary data.</text>
</comment>
<dbReference type="PANTHER" id="PTHR37038:SF14">
    <property type="entry name" value="TRANSCRIPTIONAL ACTIVATOR"/>
    <property type="match status" value="1"/>
</dbReference>
<dbReference type="SUPFAM" id="SSF48452">
    <property type="entry name" value="TPR-like"/>
    <property type="match status" value="1"/>
</dbReference>
<name>A0A3L7JVF0_9BACI</name>
<dbReference type="AlphaFoldDB" id="A0A3L7JVF0"/>
<dbReference type="SMART" id="SM00028">
    <property type="entry name" value="TPR"/>
    <property type="match status" value="3"/>
</dbReference>
<dbReference type="GO" id="GO:0003677">
    <property type="term" value="F:DNA binding"/>
    <property type="evidence" value="ECO:0007669"/>
    <property type="project" value="InterPro"/>
</dbReference>
<evidence type="ECO:0000313" key="2">
    <source>
        <dbReference type="EMBL" id="RLQ94848.1"/>
    </source>
</evidence>
<dbReference type="SMART" id="SM00530">
    <property type="entry name" value="HTH_XRE"/>
    <property type="match status" value="1"/>
</dbReference>
<feature type="domain" description="HTH cro/C1-type" evidence="1">
    <location>
        <begin position="16"/>
        <end position="69"/>
    </location>
</feature>
<dbReference type="InterPro" id="IPR010982">
    <property type="entry name" value="Lambda_DNA-bd_dom_sf"/>
</dbReference>
<gene>
    <name evidence="2" type="ORF">D9X91_12735</name>
</gene>
<accession>A0A3L7JVF0</accession>
<dbReference type="InterPro" id="IPR041315">
    <property type="entry name" value="PlcR_TPR"/>
</dbReference>